<organism evidence="2 3">
    <name type="scientific">Flagellimonas ochracea</name>
    <dbReference type="NCBI Taxonomy" id="2696472"/>
    <lineage>
        <taxon>Bacteria</taxon>
        <taxon>Pseudomonadati</taxon>
        <taxon>Bacteroidota</taxon>
        <taxon>Flavobacteriia</taxon>
        <taxon>Flavobacteriales</taxon>
        <taxon>Flavobacteriaceae</taxon>
        <taxon>Flagellimonas</taxon>
    </lineage>
</organism>
<dbReference type="RefSeq" id="WP_166522936.1">
    <property type="nucleotide sequence ID" value="NZ_JAAABI010000002.1"/>
</dbReference>
<protein>
    <recommendedName>
        <fullName evidence="1">SMP-30/Gluconolactonase/LRE-like region domain-containing protein</fullName>
    </recommendedName>
</protein>
<sequence length="310" mass="34866">MKIFVGLFFLAVCVSHSQQTRLLSLAFEKDLIPEGIAIDAKAGKVYLNSLKYGKIVRCNLDGSNPEDFIGPNEHGYLSGFGMTMVGETLYALGNVLPKNGNKSILLLLNTESHQPISKYTIENNQFIYLNDLTVGENEEIYITDSESSDLYTINKNTNELEVFFAHDEIKHSNGIAISPNGKLLYLATYTTGIRVLEIASKKLLNTPNEHKGIDGLKYHQDHLYAIVNGRRNPSQNGVFQFRLNQHESEIVGAKKMWAFENPTDIPTTFALYEDSMYFVSDSQLGNLDQDSNQIIALDELKTYQLVQLRL</sequence>
<reference evidence="2" key="1">
    <citation type="submission" date="2020-01" db="EMBL/GenBank/DDBJ databases">
        <title>Muricauda ochracea sp. nov., isolated from a tidal flat of Garorim bay in Korea.</title>
        <authorList>
            <person name="Kim D."/>
            <person name="Yoo Y."/>
            <person name="Kim J.-J."/>
        </authorList>
    </citation>
    <scope>NUCLEOTIDE SEQUENCE</scope>
    <source>
        <strain evidence="2">JGD-17</strain>
    </source>
</reference>
<accession>A0A964TAY3</accession>
<dbReference type="Proteomes" id="UP000667650">
    <property type="component" value="Unassembled WGS sequence"/>
</dbReference>
<dbReference type="AlphaFoldDB" id="A0A964TAY3"/>
<evidence type="ECO:0000313" key="3">
    <source>
        <dbReference type="Proteomes" id="UP000667650"/>
    </source>
</evidence>
<proteinExistence type="predicted"/>
<dbReference type="Pfam" id="PF08450">
    <property type="entry name" value="SGL"/>
    <property type="match status" value="1"/>
</dbReference>
<dbReference type="InterPro" id="IPR011042">
    <property type="entry name" value="6-blade_b-propeller_TolB-like"/>
</dbReference>
<keyword evidence="3" id="KW-1185">Reference proteome</keyword>
<comment type="caution">
    <text evidence="2">The sequence shown here is derived from an EMBL/GenBank/DDBJ whole genome shotgun (WGS) entry which is preliminary data.</text>
</comment>
<gene>
    <name evidence="2" type="ORF">GTQ34_06285</name>
</gene>
<dbReference type="EMBL" id="JAAABI010000002">
    <property type="protein sequence ID" value="NAY91519.1"/>
    <property type="molecule type" value="Genomic_DNA"/>
</dbReference>
<evidence type="ECO:0000313" key="2">
    <source>
        <dbReference type="EMBL" id="NAY91519.1"/>
    </source>
</evidence>
<dbReference type="SUPFAM" id="SSF63829">
    <property type="entry name" value="Calcium-dependent phosphotriesterase"/>
    <property type="match status" value="1"/>
</dbReference>
<feature type="domain" description="SMP-30/Gluconolactonase/LRE-like region" evidence="1">
    <location>
        <begin position="33"/>
        <end position="187"/>
    </location>
</feature>
<dbReference type="InterPro" id="IPR013658">
    <property type="entry name" value="SGL"/>
</dbReference>
<name>A0A964TAY3_9FLAO</name>
<evidence type="ECO:0000259" key="1">
    <source>
        <dbReference type="Pfam" id="PF08450"/>
    </source>
</evidence>
<dbReference type="Gene3D" id="2.120.10.30">
    <property type="entry name" value="TolB, C-terminal domain"/>
    <property type="match status" value="1"/>
</dbReference>